<dbReference type="Proteomes" id="UP000787625">
    <property type="component" value="Unassembled WGS sequence"/>
</dbReference>
<sequence>MKNKILMLTILAVLLAYVVAAFAYSSSVRSNGVVRDVRVELLDTVADVSVSDIGAFLKARDVILSGKQYSGIDYDSLERLVETHPLVKRAECYLSADDDVVIRVVQRVPVARVFADSGDTYFIGDEAERITCMEGISPYVPVLSGDLTYEFVRDTLFDLVTRVREDDFWRAQVEQIYVAPNRDITLIPRVGQMDIKLGKAESLQTKLDNLKLFYKEAPQQVGWNKYKSINAEFENQIIAEK</sequence>
<evidence type="ECO:0000313" key="2">
    <source>
        <dbReference type="Proteomes" id="UP000787625"/>
    </source>
</evidence>
<accession>A0A9D2UHT0</accession>
<dbReference type="AlphaFoldDB" id="A0A9D2UHT0"/>
<organism evidence="1 2">
    <name type="scientific">Candidatus Avibacteroides avistercoris</name>
    <dbReference type="NCBI Taxonomy" id="2840690"/>
    <lineage>
        <taxon>Bacteria</taxon>
        <taxon>Pseudomonadati</taxon>
        <taxon>Bacteroidota</taxon>
        <taxon>Bacteroidia</taxon>
        <taxon>Bacteroidales</taxon>
        <taxon>Bacteroidaceae</taxon>
        <taxon>Bacteroidaceae incertae sedis</taxon>
        <taxon>Candidatus Avibacteroides</taxon>
    </lineage>
</organism>
<name>A0A9D2UHT0_9BACT</name>
<reference evidence="1" key="1">
    <citation type="journal article" date="2021" name="PeerJ">
        <title>Extensive microbial diversity within the chicken gut microbiome revealed by metagenomics and culture.</title>
        <authorList>
            <person name="Gilroy R."/>
            <person name="Ravi A."/>
            <person name="Getino M."/>
            <person name="Pursley I."/>
            <person name="Horton D.L."/>
            <person name="Alikhan N.F."/>
            <person name="Baker D."/>
            <person name="Gharbi K."/>
            <person name="Hall N."/>
            <person name="Watson M."/>
            <person name="Adriaenssens E.M."/>
            <person name="Foster-Nyarko E."/>
            <person name="Jarju S."/>
            <person name="Secka A."/>
            <person name="Antonio M."/>
            <person name="Oren A."/>
            <person name="Chaudhuri R.R."/>
            <person name="La Ragione R."/>
            <person name="Hildebrand F."/>
            <person name="Pallen M.J."/>
        </authorList>
    </citation>
    <scope>NUCLEOTIDE SEQUENCE</scope>
    <source>
        <strain evidence="1">MalCec1-1739</strain>
    </source>
</reference>
<evidence type="ECO:0008006" key="3">
    <source>
        <dbReference type="Google" id="ProtNLM"/>
    </source>
</evidence>
<proteinExistence type="predicted"/>
<evidence type="ECO:0000313" key="1">
    <source>
        <dbReference type="EMBL" id="HJD52699.1"/>
    </source>
</evidence>
<reference evidence="1" key="2">
    <citation type="submission" date="2021-04" db="EMBL/GenBank/DDBJ databases">
        <authorList>
            <person name="Gilroy R."/>
        </authorList>
    </citation>
    <scope>NUCLEOTIDE SEQUENCE</scope>
    <source>
        <strain evidence="1">MalCec1-1739</strain>
    </source>
</reference>
<protein>
    <recommendedName>
        <fullName evidence="3">Cell division protein FtsQ</fullName>
    </recommendedName>
</protein>
<comment type="caution">
    <text evidence="1">The sequence shown here is derived from an EMBL/GenBank/DDBJ whole genome shotgun (WGS) entry which is preliminary data.</text>
</comment>
<gene>
    <name evidence="1" type="ORF">IAA93_03095</name>
</gene>
<dbReference type="EMBL" id="DWUP01000064">
    <property type="protein sequence ID" value="HJD52699.1"/>
    <property type="molecule type" value="Genomic_DNA"/>
</dbReference>